<comment type="caution">
    <text evidence="1">The sequence shown here is derived from an EMBL/GenBank/DDBJ whole genome shotgun (WGS) entry which is preliminary data.</text>
</comment>
<dbReference type="AlphaFoldDB" id="A0A1E3JM10"/>
<sequence length="59" mass="6559">MLMYTAAGPIMSSAPFYNPVYGSMYTGWGRYGVGPNYGTGWGGSWYGQNPYSYMSGTYW</sequence>
<evidence type="ECO:0000313" key="2">
    <source>
        <dbReference type="Proteomes" id="UP000094819"/>
    </source>
</evidence>
<evidence type="ECO:0000313" key="1">
    <source>
        <dbReference type="EMBL" id="ODO01890.1"/>
    </source>
</evidence>
<name>A0A1E3JM10_9TREE</name>
<dbReference type="GeneID" id="30191832"/>
<dbReference type="OrthoDB" id="2567115at2759"/>
<accession>A0A1E3JM10</accession>
<reference evidence="1 2" key="1">
    <citation type="submission" date="2016-06" db="EMBL/GenBank/DDBJ databases">
        <title>Evolution of pathogenesis and genome organization in the Tremellales.</title>
        <authorList>
            <person name="Cuomo C."/>
            <person name="Litvintseva A."/>
            <person name="Heitman J."/>
            <person name="Chen Y."/>
            <person name="Sun S."/>
            <person name="Springer D."/>
            <person name="Dromer F."/>
            <person name="Young S."/>
            <person name="Zeng Q."/>
            <person name="Chapman S."/>
            <person name="Gujja S."/>
            <person name="Saif S."/>
            <person name="Birren B."/>
        </authorList>
    </citation>
    <scope>NUCLEOTIDE SEQUENCE [LARGE SCALE GENOMIC DNA]</scope>
    <source>
        <strain evidence="1 2">CBS 7118</strain>
    </source>
</reference>
<dbReference type="Proteomes" id="UP000094819">
    <property type="component" value="Unassembled WGS sequence"/>
</dbReference>
<gene>
    <name evidence="1" type="ORF">L198_02619</name>
</gene>
<dbReference type="RefSeq" id="XP_019033142.1">
    <property type="nucleotide sequence ID" value="XM_019174763.1"/>
</dbReference>
<protein>
    <submittedName>
        <fullName evidence="1">Uncharacterized protein</fullName>
    </submittedName>
</protein>
<organism evidence="1 2">
    <name type="scientific">Cryptococcus wingfieldii CBS 7118</name>
    <dbReference type="NCBI Taxonomy" id="1295528"/>
    <lineage>
        <taxon>Eukaryota</taxon>
        <taxon>Fungi</taxon>
        <taxon>Dikarya</taxon>
        <taxon>Basidiomycota</taxon>
        <taxon>Agaricomycotina</taxon>
        <taxon>Tremellomycetes</taxon>
        <taxon>Tremellales</taxon>
        <taxon>Cryptococcaceae</taxon>
        <taxon>Cryptococcus</taxon>
    </lineage>
</organism>
<dbReference type="EMBL" id="AWGH01000006">
    <property type="protein sequence ID" value="ODO01890.1"/>
    <property type="molecule type" value="Genomic_DNA"/>
</dbReference>
<keyword evidence="2" id="KW-1185">Reference proteome</keyword>
<proteinExistence type="predicted"/>